<dbReference type="Pfam" id="PF09704">
    <property type="entry name" value="Cas_Cas5d"/>
    <property type="match status" value="1"/>
</dbReference>
<keyword evidence="3" id="KW-1185">Reference proteome</keyword>
<keyword evidence="1" id="KW-0051">Antiviral defense</keyword>
<comment type="caution">
    <text evidence="2">The sequence shown here is derived from an EMBL/GenBank/DDBJ whole genome shotgun (WGS) entry which is preliminary data.</text>
</comment>
<name>A0ABV4V376_9BACL</name>
<evidence type="ECO:0000313" key="2">
    <source>
        <dbReference type="EMBL" id="MFB0844014.1"/>
    </source>
</evidence>
<dbReference type="NCBIfam" id="TIGR02593">
    <property type="entry name" value="CRISPR_cas5"/>
    <property type="match status" value="1"/>
</dbReference>
<evidence type="ECO:0000313" key="3">
    <source>
        <dbReference type="Proteomes" id="UP001575622"/>
    </source>
</evidence>
<reference evidence="2 3" key="1">
    <citation type="submission" date="2024-09" db="EMBL/GenBank/DDBJ databases">
        <authorList>
            <person name="Makale K.P.P."/>
            <person name="Makhzoum A."/>
            <person name="Rantong G."/>
            <person name="Rahube T.O."/>
        </authorList>
    </citation>
    <scope>NUCLEOTIDE SEQUENCE [LARGE SCALE GENOMIC DNA]</scope>
    <source>
        <strain evidence="2 3">KM_D13</strain>
    </source>
</reference>
<sequence>MKAVIFDVKGSIAHFRRPDTTATHLTYPFITPTAVKGMIGAIIGITDFVTCDRVGIQLLRPVRTSAQQLSMLGKDAGNTFNRPTTIELLVNPAYRIYYAGEQYTDLLEDKLKQGQSVYPTYLGVAFALTFPRLVAIDEHVERADEEIVTTRTAVPTSLIEDLLLTKSSLTYSRAGGFMKDYLGNRTFEKSISYIYENDGNPITFRQKSDADGNLGVFSVGGEAVCLV</sequence>
<proteinExistence type="predicted"/>
<dbReference type="RefSeq" id="WP_373953465.1">
    <property type="nucleotide sequence ID" value="NZ_JBHDLN010000008.1"/>
</dbReference>
<organism evidence="2 3">
    <name type="scientific">Paenibacillus oleatilyticus</name>
    <dbReference type="NCBI Taxonomy" id="2594886"/>
    <lineage>
        <taxon>Bacteria</taxon>
        <taxon>Bacillati</taxon>
        <taxon>Bacillota</taxon>
        <taxon>Bacilli</taxon>
        <taxon>Bacillales</taxon>
        <taxon>Paenibacillaceae</taxon>
        <taxon>Paenibacillus</taxon>
    </lineage>
</organism>
<dbReference type="Gene3D" id="3.30.70.2660">
    <property type="match status" value="1"/>
</dbReference>
<dbReference type="Proteomes" id="UP001575622">
    <property type="component" value="Unassembled WGS sequence"/>
</dbReference>
<gene>
    <name evidence="2" type="primary">cas5</name>
    <name evidence="2" type="ORF">ACEU3E_17665</name>
</gene>
<dbReference type="EMBL" id="JBHDLN010000008">
    <property type="protein sequence ID" value="MFB0844014.1"/>
    <property type="molecule type" value="Genomic_DNA"/>
</dbReference>
<accession>A0ABV4V376</accession>
<protein>
    <submittedName>
        <fullName evidence="2">CRISPR-associated protein Cas5</fullName>
    </submittedName>
</protein>
<dbReference type="InterPro" id="IPR013422">
    <property type="entry name" value="CRISPR-assoc_prot_Cas5_N"/>
</dbReference>
<dbReference type="InterPro" id="IPR021124">
    <property type="entry name" value="CRISPR-assoc_prot_Cas5"/>
</dbReference>
<evidence type="ECO:0000256" key="1">
    <source>
        <dbReference type="ARBA" id="ARBA00023118"/>
    </source>
</evidence>